<dbReference type="SUPFAM" id="SSF53098">
    <property type="entry name" value="Ribonuclease H-like"/>
    <property type="match status" value="1"/>
</dbReference>
<dbReference type="PANTHER" id="PTHR46889">
    <property type="entry name" value="TRANSPOSASE INSF FOR INSERTION SEQUENCE IS3B-RELATED"/>
    <property type="match status" value="1"/>
</dbReference>
<dbReference type="InterPro" id="IPR012337">
    <property type="entry name" value="RNaseH-like_sf"/>
</dbReference>
<reference evidence="3" key="1">
    <citation type="submission" date="2019-03" db="EMBL/GenBank/DDBJ databases">
        <title>Single cell metagenomics reveals metabolic interactions within the superorganism composed of flagellate Streblomastix strix and complex community of Bacteroidetes bacteria on its surface.</title>
        <authorList>
            <person name="Treitli S.C."/>
            <person name="Kolisko M."/>
            <person name="Husnik F."/>
            <person name="Keeling P."/>
            <person name="Hampl V."/>
        </authorList>
    </citation>
    <scope>NUCLEOTIDE SEQUENCE</scope>
    <source>
        <strain evidence="3">STM</strain>
    </source>
</reference>
<dbReference type="AlphaFoldDB" id="A0A5J4Q298"/>
<accession>A0A5J4Q298</accession>
<dbReference type="EMBL" id="SNRY01005405">
    <property type="protein sequence ID" value="KAA6315041.1"/>
    <property type="molecule type" value="Genomic_DNA"/>
</dbReference>
<proteinExistence type="predicted"/>
<protein>
    <recommendedName>
        <fullName evidence="2">Integrase catalytic domain-containing protein</fullName>
    </recommendedName>
</protein>
<dbReference type="GO" id="GO:0015074">
    <property type="term" value="P:DNA integration"/>
    <property type="evidence" value="ECO:0007669"/>
    <property type="project" value="InterPro"/>
</dbReference>
<dbReference type="InterPro" id="IPR050900">
    <property type="entry name" value="Transposase_IS3/IS150/IS904"/>
</dbReference>
<comment type="caution">
    <text evidence="3">The sequence shown here is derived from an EMBL/GenBank/DDBJ whole genome shotgun (WGS) entry which is preliminary data.</text>
</comment>
<sequence>MIHHSDKGVQYAYPAYTEIVRNEGMRISMTQNGDPLENTLTERVNGILKQEWLYLHDFADIRALRAVLEPAIEFYNTRRPHASNNFLTPQQAERGQGILENRWKKKSWKARGDYPPQGDVLEANRT</sequence>
<dbReference type="InterPro" id="IPR001584">
    <property type="entry name" value="Integrase_cat-core"/>
</dbReference>
<dbReference type="PROSITE" id="PS50994">
    <property type="entry name" value="INTEGRASE"/>
    <property type="match status" value="1"/>
</dbReference>
<gene>
    <name evidence="3" type="ORF">EZS27_034441</name>
</gene>
<evidence type="ECO:0000259" key="2">
    <source>
        <dbReference type="PROSITE" id="PS50994"/>
    </source>
</evidence>
<dbReference type="InterPro" id="IPR036397">
    <property type="entry name" value="RNaseH_sf"/>
</dbReference>
<organism evidence="3">
    <name type="scientific">termite gut metagenome</name>
    <dbReference type="NCBI Taxonomy" id="433724"/>
    <lineage>
        <taxon>unclassified sequences</taxon>
        <taxon>metagenomes</taxon>
        <taxon>organismal metagenomes</taxon>
    </lineage>
</organism>
<name>A0A5J4Q298_9ZZZZ</name>
<evidence type="ECO:0000313" key="3">
    <source>
        <dbReference type="EMBL" id="KAA6315041.1"/>
    </source>
</evidence>
<dbReference type="PANTHER" id="PTHR46889:SF5">
    <property type="entry name" value="INTEGRASE PROTEIN"/>
    <property type="match status" value="1"/>
</dbReference>
<dbReference type="Pfam" id="PF13683">
    <property type="entry name" value="rve_3"/>
    <property type="match status" value="1"/>
</dbReference>
<dbReference type="GO" id="GO:0003676">
    <property type="term" value="F:nucleic acid binding"/>
    <property type="evidence" value="ECO:0007669"/>
    <property type="project" value="InterPro"/>
</dbReference>
<feature type="domain" description="Integrase catalytic" evidence="2">
    <location>
        <begin position="1"/>
        <end position="97"/>
    </location>
</feature>
<dbReference type="Gene3D" id="3.30.420.10">
    <property type="entry name" value="Ribonuclease H-like superfamily/Ribonuclease H"/>
    <property type="match status" value="1"/>
</dbReference>
<feature type="region of interest" description="Disordered" evidence="1">
    <location>
        <begin position="106"/>
        <end position="126"/>
    </location>
</feature>
<evidence type="ECO:0000256" key="1">
    <source>
        <dbReference type="SAM" id="MobiDB-lite"/>
    </source>
</evidence>